<evidence type="ECO:0000313" key="4">
    <source>
        <dbReference type="Proteomes" id="UP000037923"/>
    </source>
</evidence>
<dbReference type="Gene3D" id="3.40.250.10">
    <property type="entry name" value="Rhodanese-like domain"/>
    <property type="match status" value="2"/>
</dbReference>
<dbReference type="PROSITE" id="PS50206">
    <property type="entry name" value="RHODANESE_3"/>
    <property type="match status" value="2"/>
</dbReference>
<dbReference type="OrthoDB" id="449487at2759"/>
<dbReference type="InterPro" id="IPR036866">
    <property type="entry name" value="RibonucZ/Hydroxyglut_hydro"/>
</dbReference>
<evidence type="ECO:0000313" key="3">
    <source>
        <dbReference type="EMBL" id="KPA82125.1"/>
    </source>
</evidence>
<dbReference type="SUPFAM" id="SSF56281">
    <property type="entry name" value="Metallo-hydrolase/oxidoreductase"/>
    <property type="match status" value="1"/>
</dbReference>
<sequence length="971" mass="105328">MRRPGEAGAAEEWQASRRGLTFHPVLIEVAGGMEDEIVHDVTQRLRQYRNRYTPLLRCMFTLVATAVPEAELFGDEPGLVTAGAEGSSSSGSSRSVGRPTSQRVAPLFTAPRCAVSVNKVYPLVRRLYTSPQPRIGDASMRLSPVSTLGTLLGESETATSALLLPWVDCSEASDHSSITATATATATTAAACRQRAVHQLEEFMSYHFLPFAMTHNTLSPPTITTTDAASPSAPAALSAERTFVLRHYVNEASRTSSFLFADPYHSPCMLSSADVGKSTALQAVLIDPREEQVEAYLADIAALDATLSCVIFTHCYVDGSAGLSALVAHFPAVRVVSGLPLAPAGTRRCLFISSYLCLSTVAIPAFSPECLLVEVHAGGTLVGLCPGVLWSTDAAPRWDLLQWSSYPAAPQTSRSTGLMNLSKHEEHEEEGKGAAPYGGDVRDAALAHTHRVLKEFFFDPYLAPLCGTATPTQERDRPGKSARAEGDAARDETNSAVPPAMESSKKRITDLQRVVLLPTHGGYSNVTNQLDLYWAVHLGDLCRMKHSRTVIDTLATSADVFVKYHKRLPRLPHPPLFDASRVFHARQLLHFMSAEQRARCVAQLPADMGRALTNSFDPFFASMTGGDACSTNSSSSNATPHALTSFVNVVDVRDAKDYHALHLSGAVNVPMSFPGVAYGARRAELWLQCVLVPHQPVLVLCAAASQRAEVKRRLTALSPGCTVVVFTLEDLPHFAQQEVQPPPPQQSTSAFAADAPPSAAVPWHEFHCERPRGLPAETPIPQDVVWVRHANALARLTTYEHLIALEPTDTHVVMDVRTPYEFKNGSHQHSVHVELSEMCTLAVEDAIQASSSSSLVQNHHRNSNNAEEVRWRVGSSPRLADVYLEKLHTSALLAGLPVVRQETSLSDVVIYCAGGYRSLIAASLLQRAVETSANPAWRALHIADVAGGAFQIMTQRPDLWRVKDRSIICIS</sequence>
<comment type="caution">
    <text evidence="3">The sequence shown here is derived from an EMBL/GenBank/DDBJ whole genome shotgun (WGS) entry which is preliminary data.</text>
</comment>
<dbReference type="VEuPathDB" id="TriTrypDB:LpyrH10_05_1300"/>
<dbReference type="Proteomes" id="UP000037923">
    <property type="component" value="Unassembled WGS sequence"/>
</dbReference>
<dbReference type="InterPro" id="IPR001763">
    <property type="entry name" value="Rhodanese-like_dom"/>
</dbReference>
<dbReference type="GO" id="GO:0006749">
    <property type="term" value="P:glutathione metabolic process"/>
    <property type="evidence" value="ECO:0007669"/>
    <property type="project" value="TreeGrafter"/>
</dbReference>
<feature type="region of interest" description="Disordered" evidence="1">
    <location>
        <begin position="468"/>
        <end position="504"/>
    </location>
</feature>
<accession>A0A0N0DWR3</accession>
<dbReference type="SUPFAM" id="SSF52821">
    <property type="entry name" value="Rhodanese/Cell cycle control phosphatase"/>
    <property type="match status" value="2"/>
</dbReference>
<name>A0A0N0DWR3_LEPPY</name>
<dbReference type="GO" id="GO:0050313">
    <property type="term" value="F:sulfur dioxygenase activity"/>
    <property type="evidence" value="ECO:0007669"/>
    <property type="project" value="TreeGrafter"/>
</dbReference>
<dbReference type="InterPro" id="IPR036873">
    <property type="entry name" value="Rhodanese-like_dom_sf"/>
</dbReference>
<feature type="compositionally biased region" description="Basic and acidic residues" evidence="1">
    <location>
        <begin position="473"/>
        <end position="493"/>
    </location>
</feature>
<dbReference type="GO" id="GO:0070813">
    <property type="term" value="P:hydrogen sulfide metabolic process"/>
    <property type="evidence" value="ECO:0007669"/>
    <property type="project" value="TreeGrafter"/>
</dbReference>
<keyword evidence="4" id="KW-1185">Reference proteome</keyword>
<dbReference type="EMBL" id="LGTL01000005">
    <property type="protein sequence ID" value="KPA82125.1"/>
    <property type="molecule type" value="Genomic_DNA"/>
</dbReference>
<organism evidence="3 4">
    <name type="scientific">Leptomonas pyrrhocoris</name>
    <name type="common">Firebug parasite</name>
    <dbReference type="NCBI Taxonomy" id="157538"/>
    <lineage>
        <taxon>Eukaryota</taxon>
        <taxon>Discoba</taxon>
        <taxon>Euglenozoa</taxon>
        <taxon>Kinetoplastea</taxon>
        <taxon>Metakinetoplastina</taxon>
        <taxon>Trypanosomatida</taxon>
        <taxon>Trypanosomatidae</taxon>
        <taxon>Leishmaniinae</taxon>
        <taxon>Leptomonas</taxon>
    </lineage>
</organism>
<proteinExistence type="predicted"/>
<feature type="domain" description="Rhodanese" evidence="2">
    <location>
        <begin position="807"/>
        <end position="928"/>
    </location>
</feature>
<gene>
    <name evidence="3" type="ORF">ABB37_03270</name>
</gene>
<feature type="domain" description="Rhodanese" evidence="2">
    <location>
        <begin position="643"/>
        <end position="672"/>
    </location>
</feature>
<dbReference type="OMA" id="AELWLQC"/>
<reference evidence="3 4" key="1">
    <citation type="submission" date="2015-07" db="EMBL/GenBank/DDBJ databases">
        <title>High-quality genome of monoxenous trypanosomatid Leptomonas pyrrhocoris.</title>
        <authorList>
            <person name="Flegontov P."/>
            <person name="Butenko A."/>
            <person name="Firsov S."/>
            <person name="Vlcek C."/>
            <person name="Logacheva M.D."/>
            <person name="Field M."/>
            <person name="Filatov D."/>
            <person name="Flegontova O."/>
            <person name="Gerasimov E."/>
            <person name="Jackson A.P."/>
            <person name="Kelly S."/>
            <person name="Opperdoes F."/>
            <person name="O'Reilly A."/>
            <person name="Votypka J."/>
            <person name="Yurchenko V."/>
            <person name="Lukes J."/>
        </authorList>
    </citation>
    <scope>NUCLEOTIDE SEQUENCE [LARGE SCALE GENOMIC DNA]</scope>
    <source>
        <strain evidence="3">H10</strain>
    </source>
</reference>
<dbReference type="PANTHER" id="PTHR43084">
    <property type="entry name" value="PERSULFIDE DIOXYGENASE ETHE1"/>
    <property type="match status" value="1"/>
</dbReference>
<evidence type="ECO:0000256" key="1">
    <source>
        <dbReference type="SAM" id="MobiDB-lite"/>
    </source>
</evidence>
<dbReference type="PANTHER" id="PTHR43084:SF1">
    <property type="entry name" value="PERSULFIDE DIOXYGENASE ETHE1, MITOCHONDRIAL"/>
    <property type="match status" value="1"/>
</dbReference>
<protein>
    <recommendedName>
        <fullName evidence="2">Rhodanese domain-containing protein</fullName>
    </recommendedName>
</protein>
<dbReference type="CDD" id="cd00158">
    <property type="entry name" value="RHOD"/>
    <property type="match status" value="2"/>
</dbReference>
<dbReference type="RefSeq" id="XP_015660564.1">
    <property type="nucleotide sequence ID" value="XM_015800557.1"/>
</dbReference>
<dbReference type="GeneID" id="26903561"/>
<evidence type="ECO:0000259" key="2">
    <source>
        <dbReference type="PROSITE" id="PS50206"/>
    </source>
</evidence>
<dbReference type="InterPro" id="IPR051682">
    <property type="entry name" value="Mito_Persulfide_Diox"/>
</dbReference>
<dbReference type="AlphaFoldDB" id="A0A0N0DWR3"/>